<gene>
    <name evidence="1" type="ORF">C7384_11112</name>
</gene>
<organism evidence="1 2">
    <name type="scientific">Convivina intestini</name>
    <dbReference type="NCBI Taxonomy" id="1505726"/>
    <lineage>
        <taxon>Bacteria</taxon>
        <taxon>Bacillati</taxon>
        <taxon>Bacillota</taxon>
        <taxon>Bacilli</taxon>
        <taxon>Lactobacillales</taxon>
        <taxon>Lactobacillaceae</taxon>
        <taxon>Convivina</taxon>
    </lineage>
</organism>
<proteinExistence type="predicted"/>
<reference evidence="1 2" key="1">
    <citation type="submission" date="2018-04" db="EMBL/GenBank/DDBJ databases">
        <title>Genomic Encyclopedia of Type Strains, Phase IV (KMG-IV): sequencing the most valuable type-strain genomes for metagenomic binning, comparative biology and taxonomic classification.</title>
        <authorList>
            <person name="Goeker M."/>
        </authorList>
    </citation>
    <scope>NUCLEOTIDE SEQUENCE [LARGE SCALE GENOMIC DNA]</scope>
    <source>
        <strain evidence="1 2">DSM 28795</strain>
    </source>
</reference>
<accession>A0A2U1D4H2</accession>
<sequence>MMTDYQIKFTVDGQVITEKEIHAMELSRYHKVFHEFSEKKIVIRLDERPLSLDECLALSLDDAKEALAETKEAIGKGGMLAYYHDEIQSSDQMWTEIASQANANDPLQEAIVEVETENISLIQFMLFNQSLAKENNLYLPSKIHPEHYYFDAGKGGTQTIVETFGMYRNPSYLHLVPGNDIPKPIPTDADTSLTMIGKTLLADNMMNTKIIGMHQLKNKPNGMKVKLGVFLPQSAPKEILEGHKWHLMVEFNNGLHIAATKQPTFMQKLILPLIIKHMAKKA</sequence>
<evidence type="ECO:0000313" key="2">
    <source>
        <dbReference type="Proteomes" id="UP000245433"/>
    </source>
</evidence>
<dbReference type="EMBL" id="QEKT01000011">
    <property type="protein sequence ID" value="PVY82575.1"/>
    <property type="molecule type" value="Genomic_DNA"/>
</dbReference>
<protein>
    <submittedName>
        <fullName evidence="1">Uncharacterized protein</fullName>
    </submittedName>
</protein>
<name>A0A2U1D4H2_9LACO</name>
<comment type="caution">
    <text evidence="1">The sequence shown here is derived from an EMBL/GenBank/DDBJ whole genome shotgun (WGS) entry which is preliminary data.</text>
</comment>
<evidence type="ECO:0000313" key="1">
    <source>
        <dbReference type="EMBL" id="PVY82575.1"/>
    </source>
</evidence>
<dbReference type="Proteomes" id="UP000245433">
    <property type="component" value="Unassembled WGS sequence"/>
</dbReference>
<dbReference type="AlphaFoldDB" id="A0A2U1D4H2"/>
<keyword evidence="2" id="KW-1185">Reference proteome</keyword>